<dbReference type="EMBL" id="BAABFL010000047">
    <property type="protein sequence ID" value="GAA4648212.1"/>
    <property type="molecule type" value="Genomic_DNA"/>
</dbReference>
<dbReference type="InterPro" id="IPR009752">
    <property type="entry name" value="Phage_Mu_GpJ"/>
</dbReference>
<dbReference type="SUPFAM" id="SSF58046">
    <property type="entry name" value="Fibritin"/>
    <property type="match status" value="1"/>
</dbReference>
<evidence type="ECO:0008006" key="3">
    <source>
        <dbReference type="Google" id="ProtNLM"/>
    </source>
</evidence>
<proteinExistence type="predicted"/>
<dbReference type="Proteomes" id="UP001500604">
    <property type="component" value="Unassembled WGS sequence"/>
</dbReference>
<protein>
    <recommendedName>
        <fullName evidence="3">DUF1320 domain-containing protein</fullName>
    </recommendedName>
</protein>
<dbReference type="Pfam" id="PF07030">
    <property type="entry name" value="Phage_Mu_Gp36"/>
    <property type="match status" value="1"/>
</dbReference>
<keyword evidence="2" id="KW-1185">Reference proteome</keyword>
<name>A0ABP8V070_9GAMM</name>
<organism evidence="1 2">
    <name type="scientific">Kistimonas scapharcae</name>
    <dbReference type="NCBI Taxonomy" id="1036133"/>
    <lineage>
        <taxon>Bacteria</taxon>
        <taxon>Pseudomonadati</taxon>
        <taxon>Pseudomonadota</taxon>
        <taxon>Gammaproteobacteria</taxon>
        <taxon>Oceanospirillales</taxon>
        <taxon>Endozoicomonadaceae</taxon>
        <taxon>Kistimonas</taxon>
    </lineage>
</organism>
<comment type="caution">
    <text evidence="1">The sequence shown here is derived from an EMBL/GenBank/DDBJ whole genome shotgun (WGS) entry which is preliminary data.</text>
</comment>
<sequence>MYCTLQGLIDRFGETELLKLTDINRTGLIDTVRVERTLDDAGQEINTYLAARYDTPIDPAPDILARLCADIARYRLYENRVTEDVRNRYKDAVAMLRDLASGKATLPSAADEPAVPVASMDVTVTRSRTDRVFTMNTFESTATPVPVTNSEAATSTGLTSPRLEGSDFVFTDQNGGQVRVDLSTLDSYLRHADYDGNSLTLTMSDGQIHSIGMHHDHDADYIGDAPTDGRQYTRYNGEWTVLVIPDNNDIVINGGYF</sequence>
<accession>A0ABP8V070</accession>
<evidence type="ECO:0000313" key="1">
    <source>
        <dbReference type="EMBL" id="GAA4648212.1"/>
    </source>
</evidence>
<dbReference type="RefSeq" id="WP_345193598.1">
    <property type="nucleotide sequence ID" value="NZ_BAABFL010000047.1"/>
</dbReference>
<gene>
    <name evidence="1" type="ORF">GCM10023116_04790</name>
</gene>
<dbReference type="Gene3D" id="6.20.230.10">
    <property type="match status" value="1"/>
</dbReference>
<evidence type="ECO:0000313" key="2">
    <source>
        <dbReference type="Proteomes" id="UP001500604"/>
    </source>
</evidence>
<reference evidence="2" key="1">
    <citation type="journal article" date="2019" name="Int. J. Syst. Evol. Microbiol.">
        <title>The Global Catalogue of Microorganisms (GCM) 10K type strain sequencing project: providing services to taxonomists for standard genome sequencing and annotation.</title>
        <authorList>
            <consortium name="The Broad Institute Genomics Platform"/>
            <consortium name="The Broad Institute Genome Sequencing Center for Infectious Disease"/>
            <person name="Wu L."/>
            <person name="Ma J."/>
        </authorList>
    </citation>
    <scope>NUCLEOTIDE SEQUENCE [LARGE SCALE GENOMIC DNA]</scope>
    <source>
        <strain evidence="2">JCM 17805</strain>
    </source>
</reference>